<reference evidence="2 3" key="1">
    <citation type="submission" date="2020-01" db="EMBL/GenBank/DDBJ databases">
        <title>Ponticoccus aerotolerans gen. nov., sp. nov., an anaerobic bacterium and proposal of Ponticoccusceae fam. nov., Ponticoccusles ord. nov. and Ponticoccuse classis nov. in the phylum Kiritimatiellaeota.</title>
        <authorList>
            <person name="Zhou L.Y."/>
            <person name="Du Z.J."/>
        </authorList>
    </citation>
    <scope>NUCLEOTIDE SEQUENCE [LARGE SCALE GENOMIC DNA]</scope>
    <source>
        <strain evidence="2 3">S-5007</strain>
    </source>
</reference>
<keyword evidence="1" id="KW-0732">Signal</keyword>
<protein>
    <submittedName>
        <fullName evidence="2">Uncharacterized protein</fullName>
    </submittedName>
</protein>
<accession>A0A6P1M5I6</accession>
<dbReference type="Proteomes" id="UP000464954">
    <property type="component" value="Chromosome"/>
</dbReference>
<evidence type="ECO:0000256" key="1">
    <source>
        <dbReference type="SAM" id="SignalP"/>
    </source>
</evidence>
<sequence length="623" mass="65790">MRSWSSIKACVTVACVLFLVSSAMGTLVAWDNFDYPLGTTVAAGGTLGAESTNGFNNAWKFTTHSGEVVDNLEFPGVASSGNALKVTRNTGGSLFRGMSSSPAGTYYVSMIFFRNDTNDGGGENWRLELRHSASYSGIETSSIKYQIGSSSTELAEAKAAGASASSYGTKAYAVGSPVFVLAKVEISDSGSDTVSMKWYNSLDLVPTSDSGIEWDAVSVGEFVAGAGWKLILPLYIGEMIIDEFRVGTELVDVVPAGGPSLLVYDNFDYTLGTTIATNGTMGTTANGFANGWLFDGYSAEVVSNLNFSGVESSGNALKLIYEEPGHLFRGMLSPLSAGTYYMSTIFFRDDVNDGGGENWRWEVRHSSSHSSGPASSVKVSLGSTSGEQVDLQVAGDAAQVGAATYNIGAPVLMLAKITIDESGAEIASMKWYNIGDTLPTEDSGIVWDATSTGEFSGGSGWLFALGQYNQEFTIDEFRLGRTVSSVVPAGPVFSGYELWSAIHVLQEGPFGDDDADGLSNLYEYGLGGDPTNSADQGVSPEVGVIADNGTNWFSYVHPALAHSNSGVSYSLELTDDLIAGSWTNIGYAIAGTNVTGGALNYVSNRVSTLDADQQFIRLIVEQQ</sequence>
<gene>
    <name evidence="2" type="ORF">GT409_06455</name>
</gene>
<name>A0A6P1M5I6_9BACT</name>
<dbReference type="KEGG" id="taer:GT409_06455"/>
<keyword evidence="3" id="KW-1185">Reference proteome</keyword>
<dbReference type="RefSeq" id="WP_160628097.1">
    <property type="nucleotide sequence ID" value="NZ_CP047593.1"/>
</dbReference>
<evidence type="ECO:0000313" key="2">
    <source>
        <dbReference type="EMBL" id="QHI69101.1"/>
    </source>
</evidence>
<proteinExistence type="predicted"/>
<feature type="signal peptide" evidence="1">
    <location>
        <begin position="1"/>
        <end position="25"/>
    </location>
</feature>
<organism evidence="2 3">
    <name type="scientific">Tichowtungia aerotolerans</name>
    <dbReference type="NCBI Taxonomy" id="2697043"/>
    <lineage>
        <taxon>Bacteria</taxon>
        <taxon>Pseudomonadati</taxon>
        <taxon>Kiritimatiellota</taxon>
        <taxon>Tichowtungiia</taxon>
        <taxon>Tichowtungiales</taxon>
        <taxon>Tichowtungiaceae</taxon>
        <taxon>Tichowtungia</taxon>
    </lineage>
</organism>
<dbReference type="EMBL" id="CP047593">
    <property type="protein sequence ID" value="QHI69101.1"/>
    <property type="molecule type" value="Genomic_DNA"/>
</dbReference>
<feature type="chain" id="PRO_5026650583" evidence="1">
    <location>
        <begin position="26"/>
        <end position="623"/>
    </location>
</feature>
<dbReference type="AlphaFoldDB" id="A0A6P1M5I6"/>
<evidence type="ECO:0000313" key="3">
    <source>
        <dbReference type="Proteomes" id="UP000464954"/>
    </source>
</evidence>